<evidence type="ECO:0000313" key="5">
    <source>
        <dbReference type="Proteomes" id="UP000834106"/>
    </source>
</evidence>
<dbReference type="InterPro" id="IPR000535">
    <property type="entry name" value="MSP_dom"/>
</dbReference>
<dbReference type="PANTHER" id="PTHR10809">
    <property type="entry name" value="VESICLE-ASSOCIATED MEMBRANE PROTEIN-ASSOCIATED PROTEIN"/>
    <property type="match status" value="1"/>
</dbReference>
<evidence type="ECO:0000259" key="3">
    <source>
        <dbReference type="PROSITE" id="PS50202"/>
    </source>
</evidence>
<evidence type="ECO:0000256" key="1">
    <source>
        <dbReference type="ARBA" id="ARBA00008932"/>
    </source>
</evidence>
<proteinExistence type="inferred from homology"/>
<dbReference type="EMBL" id="OU503049">
    <property type="protein sequence ID" value="CAI9776273.1"/>
    <property type="molecule type" value="Genomic_DNA"/>
</dbReference>
<dbReference type="FunFam" id="2.60.40.10:FF:000813">
    <property type="entry name" value="Vesicle-associated protein 1-1"/>
    <property type="match status" value="2"/>
</dbReference>
<dbReference type="GO" id="GO:0005789">
    <property type="term" value="C:endoplasmic reticulum membrane"/>
    <property type="evidence" value="ECO:0007669"/>
    <property type="project" value="InterPro"/>
</dbReference>
<dbReference type="PROSITE" id="PS50202">
    <property type="entry name" value="MSP"/>
    <property type="match status" value="2"/>
</dbReference>
<comment type="similarity">
    <text evidence="1">Belongs to the VAMP-associated protein (VAP) (TC 9.B.17) family.</text>
</comment>
<dbReference type="GO" id="GO:0090158">
    <property type="term" value="P:endoplasmic reticulum membrane organization"/>
    <property type="evidence" value="ECO:0007669"/>
    <property type="project" value="TreeGrafter"/>
</dbReference>
<name>A0AAD1ZV18_9LAMI</name>
<evidence type="ECO:0000256" key="2">
    <source>
        <dbReference type="SAM" id="Coils"/>
    </source>
</evidence>
<dbReference type="InterPro" id="IPR013783">
    <property type="entry name" value="Ig-like_fold"/>
</dbReference>
<dbReference type="SUPFAM" id="SSF49354">
    <property type="entry name" value="PapD-like"/>
    <property type="match status" value="2"/>
</dbReference>
<keyword evidence="2" id="KW-0175">Coiled coil</keyword>
<dbReference type="Proteomes" id="UP000834106">
    <property type="component" value="Chromosome 14"/>
</dbReference>
<organism evidence="4 5">
    <name type="scientific">Fraxinus pennsylvanica</name>
    <dbReference type="NCBI Taxonomy" id="56036"/>
    <lineage>
        <taxon>Eukaryota</taxon>
        <taxon>Viridiplantae</taxon>
        <taxon>Streptophyta</taxon>
        <taxon>Embryophyta</taxon>
        <taxon>Tracheophyta</taxon>
        <taxon>Spermatophyta</taxon>
        <taxon>Magnoliopsida</taxon>
        <taxon>eudicotyledons</taxon>
        <taxon>Gunneridae</taxon>
        <taxon>Pentapetalae</taxon>
        <taxon>asterids</taxon>
        <taxon>lamiids</taxon>
        <taxon>Lamiales</taxon>
        <taxon>Oleaceae</taxon>
        <taxon>Oleeae</taxon>
        <taxon>Fraxinus</taxon>
    </lineage>
</organism>
<dbReference type="PANTHER" id="PTHR10809:SF148">
    <property type="entry name" value="OS01G0936800 PROTEIN"/>
    <property type="match status" value="1"/>
</dbReference>
<reference evidence="4" key="1">
    <citation type="submission" date="2023-05" db="EMBL/GenBank/DDBJ databases">
        <authorList>
            <person name="Huff M."/>
        </authorList>
    </citation>
    <scope>NUCLEOTIDE SEQUENCE</scope>
</reference>
<dbReference type="Gene3D" id="2.60.40.10">
    <property type="entry name" value="Immunoglobulins"/>
    <property type="match status" value="2"/>
</dbReference>
<keyword evidence="5" id="KW-1185">Reference proteome</keyword>
<sequence>MTGRLVDIHPRELSFIFEVKKQSTCSVHLTNLCDQYVAFKVKTTSPKKYCVRPNVGIIKPNLTCAFTVTMQAQKSAPDDMQCKDKFLIQHTIVPYGTTEEQITSGMFAKDGDKYIEETKLRVVLTCPPHSPMLLPVNGILKHEPTNDTKDKLQSRVENLPPSQTVRDFNMIFALALFEVKKQSTCSVHLTNLCDQYVAFKVKTTSPKKYCVRPNVGIIKPNLTCDFTVTMQAQKSAPDDMQCKDKFLIQHTIVPYGTTEEQLTSGMFAKDGDKYIEETKLRVVLTCPPHSPMLLPVNGILKHEPTNDTSVPKDKLQSRVENLPPSQTLVKNIEDAKIIANTEEDRLPNAVENVKSVPAKNDKLKPDKDKDFKPDKQVKDVEETKLKFTNDIEELKSKITALDSKLIEAQDTISNLKEEKSSTIQEKEILKQELSRSLCRCWCN</sequence>
<feature type="domain" description="MSP" evidence="3">
    <location>
        <begin position="156"/>
        <end position="285"/>
    </location>
</feature>
<dbReference type="InterPro" id="IPR008962">
    <property type="entry name" value="PapD-like_sf"/>
</dbReference>
<dbReference type="Pfam" id="PF00635">
    <property type="entry name" value="Motile_Sperm"/>
    <property type="match status" value="2"/>
</dbReference>
<feature type="domain" description="MSP" evidence="3">
    <location>
        <begin position="5"/>
        <end position="125"/>
    </location>
</feature>
<protein>
    <recommendedName>
        <fullName evidence="3">MSP domain-containing protein</fullName>
    </recommendedName>
</protein>
<dbReference type="GO" id="GO:0005886">
    <property type="term" value="C:plasma membrane"/>
    <property type="evidence" value="ECO:0007669"/>
    <property type="project" value="TreeGrafter"/>
</dbReference>
<accession>A0AAD1ZV18</accession>
<dbReference type="InterPro" id="IPR016763">
    <property type="entry name" value="VAP"/>
</dbReference>
<dbReference type="GO" id="GO:0061817">
    <property type="term" value="P:endoplasmic reticulum-plasma membrane tethering"/>
    <property type="evidence" value="ECO:0007669"/>
    <property type="project" value="TreeGrafter"/>
</dbReference>
<evidence type="ECO:0000313" key="4">
    <source>
        <dbReference type="EMBL" id="CAI9776273.1"/>
    </source>
</evidence>
<feature type="coiled-coil region" evidence="2">
    <location>
        <begin position="377"/>
        <end position="432"/>
    </location>
</feature>
<dbReference type="AlphaFoldDB" id="A0AAD1ZV18"/>
<gene>
    <name evidence="4" type="ORF">FPE_LOCUS23703</name>
</gene>